<gene>
    <name evidence="5" type="ORF">POT9AD_1052</name>
</gene>
<dbReference type="InterPro" id="IPR050950">
    <property type="entry name" value="HTH-type_LysR_regulators"/>
</dbReference>
<dbReference type="InterPro" id="IPR036388">
    <property type="entry name" value="WH-like_DNA-bd_sf"/>
</dbReference>
<dbReference type="PROSITE" id="PS50931">
    <property type="entry name" value="HTH_LYSR"/>
    <property type="match status" value="1"/>
</dbReference>
<dbReference type="InterPro" id="IPR036390">
    <property type="entry name" value="WH_DNA-bd_sf"/>
</dbReference>
<dbReference type="Pfam" id="PF00126">
    <property type="entry name" value="HTH_1"/>
    <property type="match status" value="1"/>
</dbReference>
<evidence type="ECO:0000256" key="3">
    <source>
        <dbReference type="ARBA" id="ARBA00023125"/>
    </source>
</evidence>
<evidence type="ECO:0000256" key="4">
    <source>
        <dbReference type="ARBA" id="ARBA00023163"/>
    </source>
</evidence>
<dbReference type="SUPFAM" id="SSF46785">
    <property type="entry name" value="Winged helix' DNA-binding domain"/>
    <property type="match status" value="1"/>
</dbReference>
<organism evidence="5">
    <name type="scientific">Ectopseudomonas oleovorans</name>
    <name type="common">Pseudomonas oleovorans</name>
    <dbReference type="NCBI Taxonomy" id="301"/>
    <lineage>
        <taxon>Bacteria</taxon>
        <taxon>Pseudomonadati</taxon>
        <taxon>Pseudomonadota</taxon>
        <taxon>Gammaproteobacteria</taxon>
        <taxon>Pseudomonadales</taxon>
        <taxon>Pseudomonadaceae</taxon>
        <taxon>Ectopseudomonas</taxon>
    </lineage>
</organism>
<accession>A0A653B089</accession>
<dbReference type="EMBL" id="LR130779">
    <property type="protein sequence ID" value="VDN62043.1"/>
    <property type="molecule type" value="Genomic_DNA"/>
</dbReference>
<dbReference type="Gene3D" id="1.10.10.10">
    <property type="entry name" value="Winged helix-like DNA-binding domain superfamily/Winged helix DNA-binding domain"/>
    <property type="match status" value="1"/>
</dbReference>
<dbReference type="PANTHER" id="PTHR30419">
    <property type="entry name" value="HTH-TYPE TRANSCRIPTIONAL REGULATOR YBHD"/>
    <property type="match status" value="1"/>
</dbReference>
<dbReference type="InterPro" id="IPR000847">
    <property type="entry name" value="LysR_HTH_N"/>
</dbReference>
<proteinExistence type="inferred from homology"/>
<dbReference type="Gene3D" id="3.40.190.290">
    <property type="match status" value="1"/>
</dbReference>
<comment type="similarity">
    <text evidence="1">Belongs to the LysR transcriptional regulatory family.</text>
</comment>
<dbReference type="SUPFAM" id="SSF53850">
    <property type="entry name" value="Periplasmic binding protein-like II"/>
    <property type="match status" value="1"/>
</dbReference>
<dbReference type="InterPro" id="IPR005119">
    <property type="entry name" value="LysR_subst-bd"/>
</dbReference>
<keyword evidence="2" id="KW-0805">Transcription regulation</keyword>
<dbReference type="GO" id="GO:0005829">
    <property type="term" value="C:cytosol"/>
    <property type="evidence" value="ECO:0007669"/>
    <property type="project" value="TreeGrafter"/>
</dbReference>
<dbReference type="GO" id="GO:0003677">
    <property type="term" value="F:DNA binding"/>
    <property type="evidence" value="ECO:0007669"/>
    <property type="project" value="UniProtKB-KW"/>
</dbReference>
<dbReference type="GO" id="GO:0003700">
    <property type="term" value="F:DNA-binding transcription factor activity"/>
    <property type="evidence" value="ECO:0007669"/>
    <property type="project" value="InterPro"/>
</dbReference>
<keyword evidence="3" id="KW-0238">DNA-binding</keyword>
<dbReference type="Pfam" id="PF03466">
    <property type="entry name" value="LysR_substrate"/>
    <property type="match status" value="1"/>
</dbReference>
<dbReference type="AlphaFoldDB" id="A0A653B089"/>
<reference evidence="5" key="1">
    <citation type="submission" date="2018-11" db="EMBL/GenBank/DDBJ databases">
        <authorList>
            <consortium name="Genoscope - CEA"/>
            <person name="William W."/>
        </authorList>
    </citation>
    <scope>NUCLEOTIDE SEQUENCE [LARGE SCALE GENOMIC DNA]</scope>
    <source>
        <strain evidence="5">T9AD</strain>
    </source>
</reference>
<evidence type="ECO:0000256" key="2">
    <source>
        <dbReference type="ARBA" id="ARBA00023015"/>
    </source>
</evidence>
<keyword evidence="4" id="KW-0804">Transcription</keyword>
<protein>
    <submittedName>
        <fullName evidence="5">Putative transcriptional regulator</fullName>
    </submittedName>
</protein>
<name>A0A653B089_ECTOL</name>
<dbReference type="OrthoDB" id="8839922at2"/>
<sequence>MSRLNPRALAYLNEVIHFRSLRKAAQHLNVDPSAISRQLSALEEELQIRLLERTSQGVSPTEAGDMLVAHYRQQRANEQGVLSRLSDLQGLRQGSVRIAVGEGFITDLIAQPLQSFILRYPGIDLEVRMAGANEALGLLKEDAVDLALVYAPVEDEALQVHVDTRQPLDLITPPHHPLLEHPGPIPMTALRGEALALIHSSTGMGQLAVMVAQLEHVELRPKLRTNSVAVLTNFVKSGIGVAFMPELTVSDELKAGSIRRLPLANLALHDARARILSHKGRELTVAGQACLQHLRQSMRFFSGDAPSLSRTR</sequence>
<evidence type="ECO:0000313" key="5">
    <source>
        <dbReference type="EMBL" id="VDN62043.1"/>
    </source>
</evidence>
<dbReference type="PANTHER" id="PTHR30419:SF8">
    <property type="entry name" value="NITROGEN ASSIMILATION TRANSCRIPTIONAL ACTIVATOR-RELATED"/>
    <property type="match status" value="1"/>
</dbReference>
<dbReference type="RefSeq" id="WP_037049545.1">
    <property type="nucleotide sequence ID" value="NZ_CP068551.1"/>
</dbReference>
<evidence type="ECO:0000256" key="1">
    <source>
        <dbReference type="ARBA" id="ARBA00009437"/>
    </source>
</evidence>